<dbReference type="InterPro" id="IPR006151">
    <property type="entry name" value="Shikm_DH/Glu-tRNA_Rdtase"/>
</dbReference>
<evidence type="ECO:0000313" key="12">
    <source>
        <dbReference type="EMBL" id="MUM77513.1"/>
    </source>
</evidence>
<feature type="binding site" evidence="8">
    <location>
        <position position="102"/>
    </location>
    <ligand>
        <name>shikimate</name>
        <dbReference type="ChEBI" id="CHEBI:36208"/>
    </ligand>
</feature>
<feature type="domain" description="Quinate/shikimate 5-dehydrogenase/glutamyl-tRNA reductase" evidence="9">
    <location>
        <begin position="118"/>
        <end position="164"/>
    </location>
</feature>
<dbReference type="Pfam" id="PF08501">
    <property type="entry name" value="Shikimate_dh_N"/>
    <property type="match status" value="1"/>
</dbReference>
<feature type="binding site" evidence="8">
    <location>
        <position position="211"/>
    </location>
    <ligand>
        <name>NADP(+)</name>
        <dbReference type="ChEBI" id="CHEBI:58349"/>
    </ligand>
</feature>
<dbReference type="InterPro" id="IPR013708">
    <property type="entry name" value="Shikimate_DH-bd_N"/>
</dbReference>
<dbReference type="GO" id="GO:0004764">
    <property type="term" value="F:shikimate 3-dehydrogenase (NADP+) activity"/>
    <property type="evidence" value="ECO:0007669"/>
    <property type="project" value="UniProtKB-UniRule"/>
</dbReference>
<dbReference type="GO" id="GO:0019632">
    <property type="term" value="P:shikimate metabolic process"/>
    <property type="evidence" value="ECO:0007669"/>
    <property type="project" value="InterPro"/>
</dbReference>
<dbReference type="EMBL" id="WODC01000004">
    <property type="protein sequence ID" value="MUM77513.1"/>
    <property type="molecule type" value="Genomic_DNA"/>
</dbReference>
<dbReference type="Proteomes" id="UP000461162">
    <property type="component" value="Unassembled WGS sequence"/>
</dbReference>
<keyword evidence="6 8" id="KW-0057">Aromatic amino acid biosynthesis</keyword>
<feature type="binding site" evidence="8">
    <location>
        <position position="87"/>
    </location>
    <ligand>
        <name>shikimate</name>
        <dbReference type="ChEBI" id="CHEBI:36208"/>
    </ligand>
</feature>
<dbReference type="InterPro" id="IPR036291">
    <property type="entry name" value="NAD(P)-bd_dom_sf"/>
</dbReference>
<comment type="similarity">
    <text evidence="8">Belongs to the shikimate dehydrogenase family.</text>
</comment>
<evidence type="ECO:0000256" key="5">
    <source>
        <dbReference type="ARBA" id="ARBA00023002"/>
    </source>
</evidence>
<dbReference type="Gene3D" id="3.40.50.10860">
    <property type="entry name" value="Leucine Dehydrogenase, chain A, domain 1"/>
    <property type="match status" value="1"/>
</dbReference>
<evidence type="ECO:0000259" key="10">
    <source>
        <dbReference type="Pfam" id="PF08501"/>
    </source>
</evidence>
<dbReference type="Pfam" id="PF01488">
    <property type="entry name" value="Shikimate_DH"/>
    <property type="match status" value="1"/>
</dbReference>
<comment type="pathway">
    <text evidence="1 8">Metabolic intermediate biosynthesis; chorismate biosynthesis; chorismate from D-erythrose 4-phosphate and phosphoenolpyruvate: step 4/7.</text>
</comment>
<keyword evidence="5 8" id="KW-0560">Oxidoreductase</keyword>
<evidence type="ECO:0000256" key="6">
    <source>
        <dbReference type="ARBA" id="ARBA00023141"/>
    </source>
</evidence>
<keyword evidence="4 8" id="KW-0521">NADP</keyword>
<dbReference type="PANTHER" id="PTHR21089:SF1">
    <property type="entry name" value="BIFUNCTIONAL 3-DEHYDROQUINATE DEHYDRATASE_SHIKIMATE DEHYDROGENASE, CHLOROPLASTIC"/>
    <property type="match status" value="1"/>
</dbReference>
<evidence type="ECO:0000259" key="9">
    <source>
        <dbReference type="Pfam" id="PF01488"/>
    </source>
</evidence>
<dbReference type="RefSeq" id="WP_155933732.1">
    <property type="nucleotide sequence ID" value="NZ_WODC01000004.1"/>
</dbReference>
<accession>A0A7K1KN55</accession>
<comment type="catalytic activity">
    <reaction evidence="7 8">
        <text>shikimate + NADP(+) = 3-dehydroshikimate + NADPH + H(+)</text>
        <dbReference type="Rhea" id="RHEA:17737"/>
        <dbReference type="ChEBI" id="CHEBI:15378"/>
        <dbReference type="ChEBI" id="CHEBI:16630"/>
        <dbReference type="ChEBI" id="CHEBI:36208"/>
        <dbReference type="ChEBI" id="CHEBI:57783"/>
        <dbReference type="ChEBI" id="CHEBI:58349"/>
        <dbReference type="EC" id="1.1.1.25"/>
    </reaction>
</comment>
<dbReference type="SUPFAM" id="SSF51735">
    <property type="entry name" value="NAD(P)-binding Rossmann-fold domains"/>
    <property type="match status" value="1"/>
</dbReference>
<feature type="binding site" evidence="8">
    <location>
        <begin position="15"/>
        <end position="17"/>
    </location>
    <ligand>
        <name>shikimate</name>
        <dbReference type="ChEBI" id="CHEBI:36208"/>
    </ligand>
</feature>
<comment type="caution">
    <text evidence="12">The sequence shown here is derived from an EMBL/GenBank/DDBJ whole genome shotgun (WGS) entry which is preliminary data.</text>
</comment>
<dbReference type="Pfam" id="PF18317">
    <property type="entry name" value="SDH_C"/>
    <property type="match status" value="1"/>
</dbReference>
<feature type="binding site" evidence="8">
    <location>
        <begin position="148"/>
        <end position="153"/>
    </location>
    <ligand>
        <name>NADP(+)</name>
        <dbReference type="ChEBI" id="CHEBI:58349"/>
    </ligand>
</feature>
<evidence type="ECO:0000256" key="8">
    <source>
        <dbReference type="HAMAP-Rule" id="MF_00222"/>
    </source>
</evidence>
<dbReference type="NCBIfam" id="TIGR00507">
    <property type="entry name" value="aroE"/>
    <property type="match status" value="1"/>
</dbReference>
<comment type="subunit">
    <text evidence="8">Homodimer.</text>
</comment>
<dbReference type="GO" id="GO:0008652">
    <property type="term" value="P:amino acid biosynthetic process"/>
    <property type="evidence" value="ECO:0007669"/>
    <property type="project" value="UniProtKB-KW"/>
</dbReference>
<dbReference type="InterPro" id="IPR041121">
    <property type="entry name" value="SDH_C"/>
</dbReference>
<feature type="domain" description="SDH C-terminal" evidence="11">
    <location>
        <begin position="234"/>
        <end position="263"/>
    </location>
</feature>
<evidence type="ECO:0000256" key="2">
    <source>
        <dbReference type="ARBA" id="ARBA00012962"/>
    </source>
</evidence>
<reference evidence="12 13" key="1">
    <citation type="submission" date="2019-11" db="EMBL/GenBank/DDBJ databases">
        <title>Pseudodesulfovibrio alkaliphilus, sp. nov., an alkaliphilic sulfate-reducing bacteria from mud volcano of Taman peninsula, Russia.</title>
        <authorList>
            <person name="Frolova A."/>
            <person name="Merkel A.Y."/>
            <person name="Slobodkin A.I."/>
        </authorList>
    </citation>
    <scope>NUCLEOTIDE SEQUENCE [LARGE SCALE GENOMIC DNA]</scope>
    <source>
        <strain evidence="12 13">F-1</strain>
    </source>
</reference>
<dbReference type="UniPathway" id="UPA00053">
    <property type="reaction ID" value="UER00087"/>
</dbReference>
<feature type="binding site" evidence="8">
    <location>
        <position position="213"/>
    </location>
    <ligand>
        <name>shikimate</name>
        <dbReference type="ChEBI" id="CHEBI:36208"/>
    </ligand>
</feature>
<keyword evidence="3 8" id="KW-0028">Amino-acid biosynthesis</keyword>
<dbReference type="GO" id="GO:0009423">
    <property type="term" value="P:chorismate biosynthetic process"/>
    <property type="evidence" value="ECO:0007669"/>
    <property type="project" value="UniProtKB-UniRule"/>
</dbReference>
<feature type="binding site" evidence="8">
    <location>
        <position position="241"/>
    </location>
    <ligand>
        <name>shikimate</name>
        <dbReference type="ChEBI" id="CHEBI:36208"/>
    </ligand>
</feature>
<dbReference type="GO" id="GO:0009073">
    <property type="term" value="P:aromatic amino acid family biosynthetic process"/>
    <property type="evidence" value="ECO:0007669"/>
    <property type="project" value="UniProtKB-KW"/>
</dbReference>
<evidence type="ECO:0000256" key="1">
    <source>
        <dbReference type="ARBA" id="ARBA00004871"/>
    </source>
</evidence>
<dbReference type="PANTHER" id="PTHR21089">
    <property type="entry name" value="SHIKIMATE DEHYDROGENASE"/>
    <property type="match status" value="1"/>
</dbReference>
<dbReference type="CDD" id="cd01065">
    <property type="entry name" value="NAD_bind_Shikimate_DH"/>
    <property type="match status" value="1"/>
</dbReference>
<feature type="active site" description="Proton acceptor" evidence="8">
    <location>
        <position position="66"/>
    </location>
</feature>
<keyword evidence="13" id="KW-1185">Reference proteome</keyword>
<dbReference type="SUPFAM" id="SSF53223">
    <property type="entry name" value="Aminoacid dehydrogenase-like, N-terminal domain"/>
    <property type="match status" value="1"/>
</dbReference>
<dbReference type="InterPro" id="IPR011342">
    <property type="entry name" value="Shikimate_DH"/>
</dbReference>
<name>A0A7K1KN55_9BACT</name>
<evidence type="ECO:0000256" key="3">
    <source>
        <dbReference type="ARBA" id="ARBA00022605"/>
    </source>
</evidence>
<dbReference type="AlphaFoldDB" id="A0A7K1KN55"/>
<feature type="binding site" evidence="8">
    <location>
        <begin position="124"/>
        <end position="128"/>
    </location>
    <ligand>
        <name>NADP(+)</name>
        <dbReference type="ChEBI" id="CHEBI:58349"/>
    </ligand>
</feature>
<feature type="domain" description="Shikimate dehydrogenase substrate binding N-terminal" evidence="10">
    <location>
        <begin position="7"/>
        <end position="89"/>
    </location>
</feature>
<evidence type="ECO:0000256" key="7">
    <source>
        <dbReference type="ARBA" id="ARBA00049442"/>
    </source>
</evidence>
<evidence type="ECO:0000259" key="11">
    <source>
        <dbReference type="Pfam" id="PF18317"/>
    </source>
</evidence>
<sequence length="272" mass="29592">MTARHGIIGWPLGHTLSPALHNWGFASLGLDADYQAWPTRPDELAGFIDRVREQSIRGVSVTIPHKRTVMPLLDRLTRRAQAVGAVNTLFWCDGLLWGENTDVTGLAAPLRALEKLPDTALVLGAGGAARAAVAALAELGMPEILVANRTPEKAHELARDLSARAVPWETRMDQGAGLVCNTTPLGMSGELLDATPWDALRFTPGMIVYDIVYNPLRTRLLREAEAAGCVTVSGLEMFLHQGLAQFRLWTGREPDEAGARALLLNRLARPNR</sequence>
<dbReference type="InterPro" id="IPR046346">
    <property type="entry name" value="Aminoacid_DH-like_N_sf"/>
</dbReference>
<gene>
    <name evidence="8 12" type="primary">aroE</name>
    <name evidence="12" type="ORF">GKC30_07710</name>
</gene>
<comment type="caution">
    <text evidence="8">Lacks conserved residue(s) required for the propagation of feature annotation.</text>
</comment>
<evidence type="ECO:0000313" key="13">
    <source>
        <dbReference type="Proteomes" id="UP000461162"/>
    </source>
</evidence>
<dbReference type="GO" id="GO:0005829">
    <property type="term" value="C:cytosol"/>
    <property type="evidence" value="ECO:0007669"/>
    <property type="project" value="TreeGrafter"/>
</dbReference>
<dbReference type="Gene3D" id="3.40.50.720">
    <property type="entry name" value="NAD(P)-binding Rossmann-like Domain"/>
    <property type="match status" value="1"/>
</dbReference>
<protein>
    <recommendedName>
        <fullName evidence="2 8">Shikimate dehydrogenase (NADP(+))</fullName>
        <shortName evidence="8">SDH</shortName>
        <ecNumber evidence="2 8">1.1.1.25</ecNumber>
    </recommendedName>
</protein>
<feature type="binding site" evidence="8">
    <location>
        <position position="234"/>
    </location>
    <ligand>
        <name>NADP(+)</name>
        <dbReference type="ChEBI" id="CHEBI:58349"/>
    </ligand>
</feature>
<dbReference type="HAMAP" id="MF_00222">
    <property type="entry name" value="Shikimate_DH_AroE"/>
    <property type="match status" value="1"/>
</dbReference>
<dbReference type="InterPro" id="IPR022893">
    <property type="entry name" value="Shikimate_DH_fam"/>
</dbReference>
<proteinExistence type="inferred from homology"/>
<feature type="binding site" evidence="8">
    <location>
        <position position="62"/>
    </location>
    <ligand>
        <name>shikimate</name>
        <dbReference type="ChEBI" id="CHEBI:36208"/>
    </ligand>
</feature>
<dbReference type="GO" id="GO:0050661">
    <property type="term" value="F:NADP binding"/>
    <property type="evidence" value="ECO:0007669"/>
    <property type="project" value="InterPro"/>
</dbReference>
<comment type="function">
    <text evidence="8">Involved in the biosynthesis of the chorismate, which leads to the biosynthesis of aromatic amino acids. Catalyzes the reversible NADPH linked reduction of 3-dehydroshikimate (DHSA) to yield shikimate (SA).</text>
</comment>
<dbReference type="EC" id="1.1.1.25" evidence="2 8"/>
<evidence type="ECO:0000256" key="4">
    <source>
        <dbReference type="ARBA" id="ARBA00022857"/>
    </source>
</evidence>
<organism evidence="12 13">
    <name type="scientific">Pseudodesulfovibrio alkaliphilus</name>
    <dbReference type="NCBI Taxonomy" id="2661613"/>
    <lineage>
        <taxon>Bacteria</taxon>
        <taxon>Pseudomonadati</taxon>
        <taxon>Thermodesulfobacteriota</taxon>
        <taxon>Desulfovibrionia</taxon>
        <taxon>Desulfovibrionales</taxon>
        <taxon>Desulfovibrionaceae</taxon>
    </lineage>
</organism>